<gene>
    <name evidence="1" type="ORF">FYJ80_10150</name>
</gene>
<dbReference type="RefSeq" id="WP_154426574.1">
    <property type="nucleotide sequence ID" value="NZ_VUNN01000027.1"/>
</dbReference>
<dbReference type="Proteomes" id="UP000460549">
    <property type="component" value="Unassembled WGS sequence"/>
</dbReference>
<accession>A0A7X2PE06</accession>
<evidence type="ECO:0000313" key="1">
    <source>
        <dbReference type="EMBL" id="MSU07122.1"/>
    </source>
</evidence>
<evidence type="ECO:0000313" key="2">
    <source>
        <dbReference type="Proteomes" id="UP000460549"/>
    </source>
</evidence>
<sequence length="140" mass="16284">MQELEEDRTCTKCGVRMHIHNTYNISLVYIPFGKILSTVRFEKHRCIYPKCNFTCMQEVPFQAGGHRITSTLHSFAMDLLELGLTNKIVSELTGLGKNTVKKIDKERLLKKYTTDDKHLKKPERQAKYLGVDEFLLHRGR</sequence>
<comment type="caution">
    <text evidence="1">The sequence shown here is derived from an EMBL/GenBank/DDBJ whole genome shotgun (WGS) entry which is preliminary data.</text>
</comment>
<protein>
    <submittedName>
        <fullName evidence="1">Transposase family protein</fullName>
    </submittedName>
</protein>
<name>A0A7X2PE06_9SPIO</name>
<dbReference type="AlphaFoldDB" id="A0A7X2PE06"/>
<organism evidence="1 2">
    <name type="scientific">Bullifex porci</name>
    <dbReference type="NCBI Taxonomy" id="2606638"/>
    <lineage>
        <taxon>Bacteria</taxon>
        <taxon>Pseudomonadati</taxon>
        <taxon>Spirochaetota</taxon>
        <taxon>Spirochaetia</taxon>
        <taxon>Spirochaetales</taxon>
        <taxon>Spirochaetaceae</taxon>
        <taxon>Bullifex</taxon>
    </lineage>
</organism>
<reference evidence="1 2" key="1">
    <citation type="submission" date="2019-08" db="EMBL/GenBank/DDBJ databases">
        <title>In-depth cultivation of the pig gut microbiome towards novel bacterial diversity and tailored functional studies.</title>
        <authorList>
            <person name="Wylensek D."/>
            <person name="Hitch T.C.A."/>
            <person name="Clavel T."/>
        </authorList>
    </citation>
    <scope>NUCLEOTIDE SEQUENCE [LARGE SCALE GENOMIC DNA]</scope>
    <source>
        <strain evidence="1 2">NM-380-WT-3C1</strain>
    </source>
</reference>
<proteinExistence type="predicted"/>
<keyword evidence="2" id="KW-1185">Reference proteome</keyword>
<dbReference type="EMBL" id="VUNN01000027">
    <property type="protein sequence ID" value="MSU07122.1"/>
    <property type="molecule type" value="Genomic_DNA"/>
</dbReference>